<protein>
    <submittedName>
        <fullName evidence="1">Uncharacterized protein</fullName>
    </submittedName>
</protein>
<proteinExistence type="predicted"/>
<organism evidence="1 2">
    <name type="scientific">Gordonia phage Fireball</name>
    <dbReference type="NCBI Taxonomy" id="2652412"/>
    <lineage>
        <taxon>Viruses</taxon>
        <taxon>Duplodnaviria</taxon>
        <taxon>Heunggongvirae</taxon>
        <taxon>Uroviricota</taxon>
        <taxon>Caudoviricetes</taxon>
        <taxon>Stackebrandtviridae</taxon>
        <taxon>Frickvirinae</taxon>
        <taxon>Wizardvirus</taxon>
        <taxon>Wizardvirus fireball</taxon>
    </lineage>
</organism>
<dbReference type="RefSeq" id="YP_010104290.1">
    <property type="nucleotide sequence ID" value="NC_055816.1"/>
</dbReference>
<dbReference type="KEGG" id="vg:65122233"/>
<evidence type="ECO:0000313" key="1">
    <source>
        <dbReference type="EMBL" id="QFP95901.1"/>
    </source>
</evidence>
<sequence length="93" mass="10233">MSLVGLLATVVSSAFNAAGNGRPMDVPLAWTQTKTYVRKVNGRWWVAYAPFVDTTYAMCQVAGVVDQGWWAWFEFDNHSDAVTFASALPKGTQ</sequence>
<dbReference type="GeneID" id="65122233"/>
<name>A0A5P8DB05_9CAUD</name>
<accession>A0A5P8DB05</accession>
<gene>
    <name evidence="1" type="primary">76</name>
    <name evidence="1" type="ORF">SEA_FIREBALL_76</name>
</gene>
<keyword evidence="2" id="KW-1185">Reference proteome</keyword>
<dbReference type="EMBL" id="MN284907">
    <property type="protein sequence ID" value="QFP95901.1"/>
    <property type="molecule type" value="Genomic_DNA"/>
</dbReference>
<evidence type="ECO:0000313" key="2">
    <source>
        <dbReference type="Proteomes" id="UP000325475"/>
    </source>
</evidence>
<dbReference type="Proteomes" id="UP000325475">
    <property type="component" value="Segment"/>
</dbReference>
<reference evidence="1 2" key="1">
    <citation type="submission" date="2019-08" db="EMBL/GenBank/DDBJ databases">
        <authorList>
            <person name="Fong R.M."/>
            <person name="Hays E.G."/>
            <person name="Kim K."/>
            <person name="Kina Wei M.H."/>
            <person name="Lechuga A.S."/>
            <person name="Lee D.E."/>
            <person name="Ly A.M."/>
            <person name="Patel N.R."/>
            <person name="Sell P.J."/>
            <person name="Yuen A.G."/>
            <person name="Zhang D.M."/>
            <person name="Reddi K."/>
            <person name="Freise A.C."/>
            <person name="Moberg-Parker J."/>
            <person name="Garlena R.A."/>
            <person name="Russell D.A."/>
            <person name="Pope W.H."/>
            <person name="Jacobs-Sera D."/>
            <person name="Hatfull G.F."/>
        </authorList>
    </citation>
    <scope>NUCLEOTIDE SEQUENCE [LARGE SCALE GENOMIC DNA]</scope>
</reference>